<keyword evidence="10" id="KW-0067">ATP-binding</keyword>
<keyword evidence="8" id="KW-0547">Nucleotide-binding</keyword>
<keyword evidence="13 14" id="KW-0472">Membrane</keyword>
<keyword evidence="4" id="KW-1003">Cell membrane</keyword>
<evidence type="ECO:0000256" key="7">
    <source>
        <dbReference type="ARBA" id="ARBA00022692"/>
    </source>
</evidence>
<dbReference type="InterPro" id="IPR004358">
    <property type="entry name" value="Sig_transdc_His_kin-like_C"/>
</dbReference>
<name>A0A1J5NL21_9BACT</name>
<dbReference type="InterPro" id="IPR036890">
    <property type="entry name" value="HATPase_C_sf"/>
</dbReference>
<dbReference type="PANTHER" id="PTHR43065:SF10">
    <property type="entry name" value="PEROXIDE STRESS-ACTIVATED HISTIDINE KINASE MAK3"/>
    <property type="match status" value="1"/>
</dbReference>
<feature type="transmembrane region" description="Helical" evidence="14">
    <location>
        <begin position="269"/>
        <end position="295"/>
    </location>
</feature>
<evidence type="ECO:0000259" key="15">
    <source>
        <dbReference type="PROSITE" id="PS50109"/>
    </source>
</evidence>
<dbReference type="GO" id="GO:0005886">
    <property type="term" value="C:plasma membrane"/>
    <property type="evidence" value="ECO:0007669"/>
    <property type="project" value="UniProtKB-SubCell"/>
</dbReference>
<evidence type="ECO:0000256" key="4">
    <source>
        <dbReference type="ARBA" id="ARBA00022475"/>
    </source>
</evidence>
<dbReference type="AlphaFoldDB" id="A0A1J5NL21"/>
<evidence type="ECO:0000256" key="13">
    <source>
        <dbReference type="ARBA" id="ARBA00023136"/>
    </source>
</evidence>
<dbReference type="InterPro" id="IPR033479">
    <property type="entry name" value="dCache_1"/>
</dbReference>
<dbReference type="EC" id="2.7.13.3" evidence="3"/>
<keyword evidence="7 14" id="KW-0812">Transmembrane</keyword>
<comment type="subcellular location">
    <subcellularLocation>
        <location evidence="2">Cell membrane</location>
        <topology evidence="2">Multi-pass membrane protein</topology>
    </subcellularLocation>
</comment>
<keyword evidence="6 16" id="KW-0808">Transferase</keyword>
<dbReference type="CDD" id="cd00082">
    <property type="entry name" value="HisKA"/>
    <property type="match status" value="1"/>
</dbReference>
<keyword evidence="5" id="KW-0597">Phosphoprotein</keyword>
<dbReference type="GO" id="GO:0005524">
    <property type="term" value="F:ATP binding"/>
    <property type="evidence" value="ECO:0007669"/>
    <property type="project" value="UniProtKB-KW"/>
</dbReference>
<evidence type="ECO:0000256" key="1">
    <source>
        <dbReference type="ARBA" id="ARBA00000085"/>
    </source>
</evidence>
<reference evidence="16 17" key="1">
    <citation type="submission" date="2015-09" db="EMBL/GenBank/DDBJ databases">
        <title>Genome of Desulfovibrio dechloracetivorans BerOc1, a mercury methylating strain isolated from highly hydrocarbons and metals contaminated coastal sediments.</title>
        <authorList>
            <person name="Goni Urriza M."/>
            <person name="Gassie C."/>
            <person name="Bouchez O."/>
            <person name="Klopp C."/>
            <person name="Ranchou-Peyruse A."/>
            <person name="Remy G."/>
        </authorList>
    </citation>
    <scope>NUCLEOTIDE SEQUENCE [LARGE SCALE GENOMIC DNA]</scope>
    <source>
        <strain evidence="16 17">BerOc1</strain>
    </source>
</reference>
<dbReference type="Gene3D" id="3.30.565.10">
    <property type="entry name" value="Histidine kinase-like ATPase, C-terminal domain"/>
    <property type="match status" value="1"/>
</dbReference>
<dbReference type="Gene3D" id="1.10.287.130">
    <property type="match status" value="1"/>
</dbReference>
<dbReference type="Proteomes" id="UP000181901">
    <property type="component" value="Unassembled WGS sequence"/>
</dbReference>
<evidence type="ECO:0000256" key="6">
    <source>
        <dbReference type="ARBA" id="ARBA00022679"/>
    </source>
</evidence>
<dbReference type="GO" id="GO:0000155">
    <property type="term" value="F:phosphorelay sensor kinase activity"/>
    <property type="evidence" value="ECO:0007669"/>
    <property type="project" value="InterPro"/>
</dbReference>
<dbReference type="EMBL" id="LKAQ01000001">
    <property type="protein sequence ID" value="OIQ52337.1"/>
    <property type="molecule type" value="Genomic_DNA"/>
</dbReference>
<dbReference type="InterPro" id="IPR005467">
    <property type="entry name" value="His_kinase_dom"/>
</dbReference>
<dbReference type="PRINTS" id="PR00344">
    <property type="entry name" value="BCTRLSENSOR"/>
</dbReference>
<comment type="caution">
    <text evidence="16">The sequence shown here is derived from an EMBL/GenBank/DDBJ whole genome shotgun (WGS) entry which is preliminary data.</text>
</comment>
<gene>
    <name evidence="16" type="primary">zraS_2</name>
    <name evidence="16" type="ORF">BerOc1_00812</name>
</gene>
<evidence type="ECO:0000256" key="5">
    <source>
        <dbReference type="ARBA" id="ARBA00022553"/>
    </source>
</evidence>
<dbReference type="InterPro" id="IPR003594">
    <property type="entry name" value="HATPase_dom"/>
</dbReference>
<dbReference type="Pfam" id="PF02518">
    <property type="entry name" value="HATPase_c"/>
    <property type="match status" value="1"/>
</dbReference>
<organism evidence="16 17">
    <name type="scientific">Pseudodesulfovibrio hydrargyri</name>
    <dbReference type="NCBI Taxonomy" id="2125990"/>
    <lineage>
        <taxon>Bacteria</taxon>
        <taxon>Pseudomonadati</taxon>
        <taxon>Thermodesulfobacteriota</taxon>
        <taxon>Desulfovibrionia</taxon>
        <taxon>Desulfovibrionales</taxon>
        <taxon>Desulfovibrionaceae</taxon>
    </lineage>
</organism>
<keyword evidence="12" id="KW-0902">Two-component regulatory system</keyword>
<feature type="domain" description="Histidine kinase" evidence="15">
    <location>
        <begin position="332"/>
        <end position="557"/>
    </location>
</feature>
<sequence>MAKQKHLCGIHRLLLVTMIVIPAIPLLISAAIGFYSFAGASRRFAVSSIRQAAVDRTALIDEFLHERRNDLESFLALLPEDALRGSRAQAEVTAWQHSGGPVFQDMGLIDPLGRHTAYVGPFGLADKDYRDADWFRETLQKGYFISDVYLGYRKVPHFVIAVTRRIDGRVWTLRATVNPTIFGNMVNAPGIGDTGEAYILNREGLFQTNRRSGGGLLERDGYAYPSQDENLISFTGSDGGEDYLFASARLNDGKWRLIVRQKEEEAFQAVFMAGYTVIFVLLCGGALIVVLALIVSRRLSETLHGQAEAVSKLEGQLLQAARLAELGEMAAGFAHEINNPLQIMKTDLALLDLTLKDVTEVCANREACDELKEIADQFQIQIGRCAAITREILRFGRQDAPHVEDMDLAEFLPKVGAMVQNKAQVNGIDVTCDVSPDVPNVLADPGQLQQVMINLLNNAIHAVVDRHGSKGGRIEVAARGDDRGRAVITVADNGCGINQESLSKIFMPFFTTKAPGQGTGLGLSVCHSIIDSLGGELTVDSAKGEGTTFTVRIPGRDA</sequence>
<evidence type="ECO:0000313" key="16">
    <source>
        <dbReference type="EMBL" id="OIQ52337.1"/>
    </source>
</evidence>
<feature type="transmembrane region" description="Helical" evidence="14">
    <location>
        <begin position="12"/>
        <end position="38"/>
    </location>
</feature>
<dbReference type="OrthoDB" id="9777714at2"/>
<dbReference type="RefSeq" id="WP_071544403.1">
    <property type="nucleotide sequence ID" value="NZ_LKAQ01000001.1"/>
</dbReference>
<evidence type="ECO:0000256" key="8">
    <source>
        <dbReference type="ARBA" id="ARBA00022741"/>
    </source>
</evidence>
<dbReference type="SMART" id="SM00387">
    <property type="entry name" value="HATPase_c"/>
    <property type="match status" value="1"/>
</dbReference>
<evidence type="ECO:0000256" key="3">
    <source>
        <dbReference type="ARBA" id="ARBA00012438"/>
    </source>
</evidence>
<proteinExistence type="predicted"/>
<evidence type="ECO:0000256" key="12">
    <source>
        <dbReference type="ARBA" id="ARBA00023012"/>
    </source>
</evidence>
<dbReference type="Pfam" id="PF02743">
    <property type="entry name" value="dCache_1"/>
    <property type="match status" value="1"/>
</dbReference>
<dbReference type="SUPFAM" id="SSF55874">
    <property type="entry name" value="ATPase domain of HSP90 chaperone/DNA topoisomerase II/histidine kinase"/>
    <property type="match status" value="1"/>
</dbReference>
<dbReference type="InterPro" id="IPR036097">
    <property type="entry name" value="HisK_dim/P_sf"/>
</dbReference>
<accession>A0A1J5NL21</accession>
<evidence type="ECO:0000256" key="2">
    <source>
        <dbReference type="ARBA" id="ARBA00004651"/>
    </source>
</evidence>
<dbReference type="InterPro" id="IPR003661">
    <property type="entry name" value="HisK_dim/P_dom"/>
</dbReference>
<evidence type="ECO:0000256" key="11">
    <source>
        <dbReference type="ARBA" id="ARBA00022989"/>
    </source>
</evidence>
<keyword evidence="9" id="KW-0418">Kinase</keyword>
<comment type="catalytic activity">
    <reaction evidence="1">
        <text>ATP + protein L-histidine = ADP + protein N-phospho-L-histidine.</text>
        <dbReference type="EC" id="2.7.13.3"/>
    </reaction>
</comment>
<evidence type="ECO:0000313" key="17">
    <source>
        <dbReference type="Proteomes" id="UP000181901"/>
    </source>
</evidence>
<evidence type="ECO:0000256" key="9">
    <source>
        <dbReference type="ARBA" id="ARBA00022777"/>
    </source>
</evidence>
<keyword evidence="17" id="KW-1185">Reference proteome</keyword>
<protein>
    <recommendedName>
        <fullName evidence="3">histidine kinase</fullName>
        <ecNumber evidence="3">2.7.13.3</ecNumber>
    </recommendedName>
</protein>
<dbReference type="SUPFAM" id="SSF47384">
    <property type="entry name" value="Homodimeric domain of signal transducing histidine kinase"/>
    <property type="match status" value="1"/>
</dbReference>
<keyword evidence="11 14" id="KW-1133">Transmembrane helix</keyword>
<evidence type="ECO:0000256" key="14">
    <source>
        <dbReference type="SAM" id="Phobius"/>
    </source>
</evidence>
<dbReference type="PANTHER" id="PTHR43065">
    <property type="entry name" value="SENSOR HISTIDINE KINASE"/>
    <property type="match status" value="1"/>
</dbReference>
<dbReference type="PROSITE" id="PS50109">
    <property type="entry name" value="HIS_KIN"/>
    <property type="match status" value="1"/>
</dbReference>
<evidence type="ECO:0000256" key="10">
    <source>
        <dbReference type="ARBA" id="ARBA00022840"/>
    </source>
</evidence>